<dbReference type="EMBL" id="BKAL01000006">
    <property type="protein sequence ID" value="GEP69150.1"/>
    <property type="molecule type" value="Genomic_DNA"/>
</dbReference>
<organism evidence="2 3">
    <name type="scientific">Cellulomonas soli</name>
    <dbReference type="NCBI Taxonomy" id="931535"/>
    <lineage>
        <taxon>Bacteria</taxon>
        <taxon>Bacillati</taxon>
        <taxon>Actinomycetota</taxon>
        <taxon>Actinomycetes</taxon>
        <taxon>Micrococcales</taxon>
        <taxon>Cellulomonadaceae</taxon>
        <taxon>Cellulomonas</taxon>
    </lineage>
</organism>
<protein>
    <recommendedName>
        <fullName evidence="4">NADP-dependent oxidoreductase domain-containing protein</fullName>
    </recommendedName>
</protein>
<dbReference type="AlphaFoldDB" id="A0A512PD73"/>
<evidence type="ECO:0008006" key="4">
    <source>
        <dbReference type="Google" id="ProtNLM"/>
    </source>
</evidence>
<sequence>MRRPEGTVFSQGDFRAGVPRNSPENMAANMAVVRPLEEWVVRTGSTPGQISQVWLLARRPWVVPLPSANRTARVPQRRRVRAR</sequence>
<dbReference type="RefSeq" id="WP_146952912.1">
    <property type="nucleotide sequence ID" value="NZ_BAABBJ010000006.1"/>
</dbReference>
<keyword evidence="3" id="KW-1185">Reference proteome</keyword>
<proteinExistence type="predicted"/>
<dbReference type="Gene3D" id="3.20.20.100">
    <property type="entry name" value="NADP-dependent oxidoreductase domain"/>
    <property type="match status" value="1"/>
</dbReference>
<feature type="region of interest" description="Disordered" evidence="1">
    <location>
        <begin position="1"/>
        <end position="22"/>
    </location>
</feature>
<dbReference type="Proteomes" id="UP000321798">
    <property type="component" value="Unassembled WGS sequence"/>
</dbReference>
<evidence type="ECO:0000313" key="2">
    <source>
        <dbReference type="EMBL" id="GEP69150.1"/>
    </source>
</evidence>
<name>A0A512PD73_9CELL</name>
<dbReference type="OrthoDB" id="9768793at2"/>
<evidence type="ECO:0000256" key="1">
    <source>
        <dbReference type="SAM" id="MobiDB-lite"/>
    </source>
</evidence>
<evidence type="ECO:0000313" key="3">
    <source>
        <dbReference type="Proteomes" id="UP000321798"/>
    </source>
</evidence>
<dbReference type="SUPFAM" id="SSF51430">
    <property type="entry name" value="NAD(P)-linked oxidoreductase"/>
    <property type="match status" value="1"/>
</dbReference>
<comment type="caution">
    <text evidence="2">The sequence shown here is derived from an EMBL/GenBank/DDBJ whole genome shotgun (WGS) entry which is preliminary data.</text>
</comment>
<dbReference type="InterPro" id="IPR036812">
    <property type="entry name" value="NAD(P)_OxRdtase_dom_sf"/>
</dbReference>
<reference evidence="2 3" key="1">
    <citation type="submission" date="2019-07" db="EMBL/GenBank/DDBJ databases">
        <title>Whole genome shotgun sequence of Cellulomonas soli NBRC 109434.</title>
        <authorList>
            <person name="Hosoyama A."/>
            <person name="Uohara A."/>
            <person name="Ohji S."/>
            <person name="Ichikawa N."/>
        </authorList>
    </citation>
    <scope>NUCLEOTIDE SEQUENCE [LARGE SCALE GENOMIC DNA]</scope>
    <source>
        <strain evidence="2 3">NBRC 109434</strain>
    </source>
</reference>
<gene>
    <name evidence="2" type="ORF">CSO01_18650</name>
</gene>
<accession>A0A512PD73</accession>